<dbReference type="InterPro" id="IPR046980">
    <property type="entry name" value="KefG/KefF"/>
</dbReference>
<dbReference type="Gene3D" id="3.40.50.360">
    <property type="match status" value="1"/>
</dbReference>
<keyword evidence="1" id="KW-0560">Oxidoreductase</keyword>
<evidence type="ECO:0000256" key="1">
    <source>
        <dbReference type="ARBA" id="ARBA00023002"/>
    </source>
</evidence>
<dbReference type="SUPFAM" id="SSF52218">
    <property type="entry name" value="Flavoproteins"/>
    <property type="match status" value="1"/>
</dbReference>
<keyword evidence="4" id="KW-1185">Reference proteome</keyword>
<proteinExistence type="predicted"/>
<dbReference type="Pfam" id="PF02525">
    <property type="entry name" value="Flavodoxin_2"/>
    <property type="match status" value="1"/>
</dbReference>
<organism evidence="3 4">
    <name type="scientific">Sphingobacterium oryzagri</name>
    <dbReference type="NCBI Taxonomy" id="3025669"/>
    <lineage>
        <taxon>Bacteria</taxon>
        <taxon>Pseudomonadati</taxon>
        <taxon>Bacteroidota</taxon>
        <taxon>Sphingobacteriia</taxon>
        <taxon>Sphingobacteriales</taxon>
        <taxon>Sphingobacteriaceae</taxon>
        <taxon>Sphingobacterium</taxon>
    </lineage>
</organism>
<feature type="domain" description="Flavodoxin-like fold" evidence="2">
    <location>
        <begin position="1"/>
        <end position="169"/>
    </location>
</feature>
<dbReference type="PANTHER" id="PTHR47307">
    <property type="entry name" value="GLUTATHIONE-REGULATED POTASSIUM-EFFLUX SYSTEM ANCILLARY PROTEIN KEFG"/>
    <property type="match status" value="1"/>
</dbReference>
<sequence length="176" mass="20622">MKTLVIVTHPDIKNSIINKRWVEELKKYPDEFTVHDIHALYPDGKIDVQAEQALVEQHAQLVFQFPVYWFSSPGFLKTWFDDVLLHGWAYGSKSGYKLGGKKVALAMTAGVDEKEYRPNERYKYTLEQLTRPFEITFAYVKADYRPFFAYYGIEYNSSAAWVEQSVPQYLSFLRKL</sequence>
<evidence type="ECO:0000313" key="3">
    <source>
        <dbReference type="EMBL" id="WDF67009.1"/>
    </source>
</evidence>
<reference evidence="3 4" key="1">
    <citation type="submission" date="2023-02" db="EMBL/GenBank/DDBJ databases">
        <title>Genome sequence of Sphingobacterium sp. KACC 22765.</title>
        <authorList>
            <person name="Kim S."/>
            <person name="Heo J."/>
            <person name="Kwon S.-W."/>
        </authorList>
    </citation>
    <scope>NUCLEOTIDE SEQUENCE [LARGE SCALE GENOMIC DNA]</scope>
    <source>
        <strain evidence="3 4">KACC 22765</strain>
    </source>
</reference>
<dbReference type="InterPro" id="IPR003680">
    <property type="entry name" value="Flavodoxin_fold"/>
</dbReference>
<dbReference type="RefSeq" id="WP_274265745.1">
    <property type="nucleotide sequence ID" value="NZ_CP117880.1"/>
</dbReference>
<dbReference type="Proteomes" id="UP001221558">
    <property type="component" value="Chromosome"/>
</dbReference>
<name>A0ABY7WBH9_9SPHI</name>
<accession>A0ABY7WBH9</accession>
<protein>
    <submittedName>
        <fullName evidence="3">NAD(P)H-dependent oxidoreductase</fullName>
    </submittedName>
</protein>
<evidence type="ECO:0000313" key="4">
    <source>
        <dbReference type="Proteomes" id="UP001221558"/>
    </source>
</evidence>
<dbReference type="EMBL" id="CP117880">
    <property type="protein sequence ID" value="WDF67009.1"/>
    <property type="molecule type" value="Genomic_DNA"/>
</dbReference>
<evidence type="ECO:0000259" key="2">
    <source>
        <dbReference type="Pfam" id="PF02525"/>
    </source>
</evidence>
<gene>
    <name evidence="3" type="ORF">PQ465_11900</name>
</gene>
<dbReference type="InterPro" id="IPR029039">
    <property type="entry name" value="Flavoprotein-like_sf"/>
</dbReference>
<dbReference type="PANTHER" id="PTHR47307:SF1">
    <property type="entry name" value="GLUTATHIONE-REGULATED POTASSIUM-EFFLUX SYSTEM ANCILLARY PROTEIN KEFG"/>
    <property type="match status" value="1"/>
</dbReference>